<accession>A0A6J6I5A3</accession>
<reference evidence="2" key="1">
    <citation type="submission" date="2020-05" db="EMBL/GenBank/DDBJ databases">
        <authorList>
            <person name="Chiriac C."/>
            <person name="Salcher M."/>
            <person name="Ghai R."/>
            <person name="Kavagutti S V."/>
        </authorList>
    </citation>
    <scope>NUCLEOTIDE SEQUENCE</scope>
</reference>
<dbReference type="EMBL" id="CAEZUZ010000170">
    <property type="protein sequence ID" value="CAB4621611.1"/>
    <property type="molecule type" value="Genomic_DNA"/>
</dbReference>
<evidence type="ECO:0000313" key="2">
    <source>
        <dbReference type="EMBL" id="CAB4621611.1"/>
    </source>
</evidence>
<name>A0A6J6I5A3_9ZZZZ</name>
<protein>
    <submittedName>
        <fullName evidence="2">Unannotated protein</fullName>
    </submittedName>
</protein>
<gene>
    <name evidence="2" type="ORF">UFOPK1889_00947</name>
</gene>
<evidence type="ECO:0000256" key="1">
    <source>
        <dbReference type="SAM" id="MobiDB-lite"/>
    </source>
</evidence>
<dbReference type="AlphaFoldDB" id="A0A6J6I5A3"/>
<sequence length="79" mass="8447">MCFVLSPNSPISAAALYTNTKVEPLWRTLVLVKSGSDTRPAMRPANSADNAANEGDVTKTLMPAESRPRTSIRSIADNA</sequence>
<feature type="region of interest" description="Disordered" evidence="1">
    <location>
        <begin position="37"/>
        <end position="79"/>
    </location>
</feature>
<organism evidence="2">
    <name type="scientific">freshwater metagenome</name>
    <dbReference type="NCBI Taxonomy" id="449393"/>
    <lineage>
        <taxon>unclassified sequences</taxon>
        <taxon>metagenomes</taxon>
        <taxon>ecological metagenomes</taxon>
    </lineage>
</organism>
<proteinExistence type="predicted"/>